<dbReference type="EMBL" id="AMZH03011885">
    <property type="protein sequence ID" value="RRT52050.1"/>
    <property type="molecule type" value="Genomic_DNA"/>
</dbReference>
<dbReference type="AlphaFoldDB" id="A0A426YK44"/>
<dbReference type="PROSITE" id="PS50082">
    <property type="entry name" value="WD_REPEATS_2"/>
    <property type="match status" value="1"/>
</dbReference>
<dbReference type="PROSITE" id="PS50294">
    <property type="entry name" value="WD_REPEATS_REGION"/>
    <property type="match status" value="1"/>
</dbReference>
<keyword evidence="1 3" id="KW-0853">WD repeat</keyword>
<sequence>MSIHSGHGGGDSSDEEGEVFIDEDDIIQEIPIDEEGLVLSHPPTLSLSCPSYLSPLRLWGRSSRPGRGVGFGRRYRYPLVWSFHCAGHQDTVSTVTFSFDGQLLATGGFDGHIHVWDASSGSLKCTLEGSGDGFEVISSLIAHSNSVECIGLTPSLFHCKQLCCWGLRDAIYSTCSSPWAATGSMDQKLIIWDLQRSSVRCACDHEVNTPQMRIDVLLILLSFLYSTLYFCSGLDRRV</sequence>
<dbReference type="InterPro" id="IPR019775">
    <property type="entry name" value="WD40_repeat_CS"/>
</dbReference>
<dbReference type="Gene3D" id="2.130.10.10">
    <property type="entry name" value="YVTN repeat-like/Quinoprotein amine dehydrogenase"/>
    <property type="match status" value="2"/>
</dbReference>
<evidence type="ECO:0000313" key="4">
    <source>
        <dbReference type="EMBL" id="RRT52050.1"/>
    </source>
</evidence>
<protein>
    <submittedName>
        <fullName evidence="4">Uncharacterized protein</fullName>
    </submittedName>
</protein>
<dbReference type="InterPro" id="IPR015943">
    <property type="entry name" value="WD40/YVTN_repeat-like_dom_sf"/>
</dbReference>
<evidence type="ECO:0000256" key="1">
    <source>
        <dbReference type="ARBA" id="ARBA00022574"/>
    </source>
</evidence>
<reference evidence="4 5" key="1">
    <citation type="journal article" date="2014" name="Agronomy (Basel)">
        <title>A Draft Genome Sequence for Ensete ventricosum, the Drought-Tolerant Tree Against Hunger.</title>
        <authorList>
            <person name="Harrison J."/>
            <person name="Moore K.A."/>
            <person name="Paszkiewicz K."/>
            <person name="Jones T."/>
            <person name="Grant M."/>
            <person name="Ambacheew D."/>
            <person name="Muzemil S."/>
            <person name="Studholme D.J."/>
        </authorList>
    </citation>
    <scope>NUCLEOTIDE SEQUENCE [LARGE SCALE GENOMIC DNA]</scope>
</reference>
<name>A0A426YK44_ENSVE</name>
<evidence type="ECO:0000256" key="2">
    <source>
        <dbReference type="ARBA" id="ARBA00022737"/>
    </source>
</evidence>
<dbReference type="SMART" id="SM00320">
    <property type="entry name" value="WD40"/>
    <property type="match status" value="2"/>
</dbReference>
<dbReference type="Proteomes" id="UP000287651">
    <property type="component" value="Unassembled WGS sequence"/>
</dbReference>
<evidence type="ECO:0000256" key="3">
    <source>
        <dbReference type="PROSITE-ProRule" id="PRU00221"/>
    </source>
</evidence>
<comment type="caution">
    <text evidence="4">The sequence shown here is derived from an EMBL/GenBank/DDBJ whole genome shotgun (WGS) entry which is preliminary data.</text>
</comment>
<feature type="repeat" description="WD" evidence="3">
    <location>
        <begin position="85"/>
        <end position="126"/>
    </location>
</feature>
<gene>
    <name evidence="4" type="ORF">B296_00029121</name>
</gene>
<proteinExistence type="predicted"/>
<dbReference type="SUPFAM" id="SSF50978">
    <property type="entry name" value="WD40 repeat-like"/>
    <property type="match status" value="1"/>
</dbReference>
<dbReference type="Pfam" id="PF00400">
    <property type="entry name" value="WD40"/>
    <property type="match status" value="1"/>
</dbReference>
<dbReference type="PANTHER" id="PTHR19857:SF8">
    <property type="entry name" value="ANGIO-ASSOCIATED MIGRATORY CELL PROTEIN"/>
    <property type="match status" value="1"/>
</dbReference>
<dbReference type="InterPro" id="IPR036322">
    <property type="entry name" value="WD40_repeat_dom_sf"/>
</dbReference>
<dbReference type="PANTHER" id="PTHR19857">
    <property type="entry name" value="MITOCHONDRIAL DIVISION PROTEIN 1-RELATED"/>
    <property type="match status" value="1"/>
</dbReference>
<dbReference type="InterPro" id="IPR001680">
    <property type="entry name" value="WD40_rpt"/>
</dbReference>
<dbReference type="InterPro" id="IPR051179">
    <property type="entry name" value="WD_repeat_multifunction"/>
</dbReference>
<organism evidence="4 5">
    <name type="scientific">Ensete ventricosum</name>
    <name type="common">Abyssinian banana</name>
    <name type="synonym">Musa ensete</name>
    <dbReference type="NCBI Taxonomy" id="4639"/>
    <lineage>
        <taxon>Eukaryota</taxon>
        <taxon>Viridiplantae</taxon>
        <taxon>Streptophyta</taxon>
        <taxon>Embryophyta</taxon>
        <taxon>Tracheophyta</taxon>
        <taxon>Spermatophyta</taxon>
        <taxon>Magnoliopsida</taxon>
        <taxon>Liliopsida</taxon>
        <taxon>Zingiberales</taxon>
        <taxon>Musaceae</taxon>
        <taxon>Ensete</taxon>
    </lineage>
</organism>
<dbReference type="PROSITE" id="PS00678">
    <property type="entry name" value="WD_REPEATS_1"/>
    <property type="match status" value="1"/>
</dbReference>
<accession>A0A426YK44</accession>
<keyword evidence="2" id="KW-0677">Repeat</keyword>
<evidence type="ECO:0000313" key="5">
    <source>
        <dbReference type="Proteomes" id="UP000287651"/>
    </source>
</evidence>